<evidence type="ECO:0000256" key="6">
    <source>
        <dbReference type="ARBA" id="ARBA00033752"/>
    </source>
</evidence>
<keyword evidence="3 8" id="KW-0689">Ribosomal protein</keyword>
<organism evidence="8 9">
    <name type="scientific">Cercophora newfieldiana</name>
    <dbReference type="NCBI Taxonomy" id="92897"/>
    <lineage>
        <taxon>Eukaryota</taxon>
        <taxon>Fungi</taxon>
        <taxon>Dikarya</taxon>
        <taxon>Ascomycota</taxon>
        <taxon>Pezizomycotina</taxon>
        <taxon>Sordariomycetes</taxon>
        <taxon>Sordariomycetidae</taxon>
        <taxon>Sordariales</taxon>
        <taxon>Lasiosphaeriaceae</taxon>
        <taxon>Cercophora</taxon>
    </lineage>
</organism>
<dbReference type="PANTHER" id="PTHR28595:SF1">
    <property type="entry name" value="LARGE RIBOSOMAL SUBUNIT PROTEIN ML54"/>
    <property type="match status" value="1"/>
</dbReference>
<keyword evidence="4" id="KW-0496">Mitochondrion</keyword>
<keyword evidence="9" id="KW-1185">Reference proteome</keyword>
<evidence type="ECO:0000256" key="2">
    <source>
        <dbReference type="ARBA" id="ARBA00022946"/>
    </source>
</evidence>
<keyword evidence="5" id="KW-0687">Ribonucleoprotein</keyword>
<dbReference type="GO" id="GO:0005762">
    <property type="term" value="C:mitochondrial large ribosomal subunit"/>
    <property type="evidence" value="ECO:0007669"/>
    <property type="project" value="TreeGrafter"/>
</dbReference>
<evidence type="ECO:0000256" key="1">
    <source>
        <dbReference type="ARBA" id="ARBA00004173"/>
    </source>
</evidence>
<dbReference type="AlphaFoldDB" id="A0AA39YSB5"/>
<dbReference type="InterPro" id="IPR013870">
    <property type="entry name" value="Ribosomal_mL54"/>
</dbReference>
<comment type="subcellular location">
    <subcellularLocation>
        <location evidence="1">Mitochondrion</location>
    </subcellularLocation>
</comment>
<dbReference type="EMBL" id="JAULSV010000001">
    <property type="protein sequence ID" value="KAK0656535.1"/>
    <property type="molecule type" value="Genomic_DNA"/>
</dbReference>
<name>A0AA39YSB5_9PEZI</name>
<dbReference type="PANTHER" id="PTHR28595">
    <property type="entry name" value="39S RIBOSOMAL PROTEIN L54, MITOCHONDRIAL"/>
    <property type="match status" value="1"/>
</dbReference>
<comment type="caution">
    <text evidence="8">The sequence shown here is derived from an EMBL/GenBank/DDBJ whole genome shotgun (WGS) entry which is preliminary data.</text>
</comment>
<reference evidence="8" key="1">
    <citation type="submission" date="2023-06" db="EMBL/GenBank/DDBJ databases">
        <title>Genome-scale phylogeny and comparative genomics of the fungal order Sordariales.</title>
        <authorList>
            <consortium name="Lawrence Berkeley National Laboratory"/>
            <person name="Hensen N."/>
            <person name="Bonometti L."/>
            <person name="Westerberg I."/>
            <person name="Brannstrom I.O."/>
            <person name="Guillou S."/>
            <person name="Cros-Aarteil S."/>
            <person name="Calhoun S."/>
            <person name="Haridas S."/>
            <person name="Kuo A."/>
            <person name="Mondo S."/>
            <person name="Pangilinan J."/>
            <person name="Riley R."/>
            <person name="Labutti K."/>
            <person name="Andreopoulos B."/>
            <person name="Lipzen A."/>
            <person name="Chen C."/>
            <person name="Yanf M."/>
            <person name="Daum C."/>
            <person name="Ng V."/>
            <person name="Clum A."/>
            <person name="Steindorff A."/>
            <person name="Ohm R."/>
            <person name="Martin F."/>
            <person name="Silar P."/>
            <person name="Natvig D."/>
            <person name="Lalanne C."/>
            <person name="Gautier V."/>
            <person name="Ament-Velasquez S.L."/>
            <person name="Kruys A."/>
            <person name="Hutchinson M.I."/>
            <person name="Powell A.J."/>
            <person name="Barry K."/>
            <person name="Miller A.N."/>
            <person name="Grigoriev I.V."/>
            <person name="Debuchy R."/>
            <person name="Gladieux P."/>
            <person name="Thoren M.H."/>
            <person name="Johannesson H."/>
        </authorList>
    </citation>
    <scope>NUCLEOTIDE SEQUENCE</scope>
    <source>
        <strain evidence="8">SMH2532-1</strain>
    </source>
</reference>
<evidence type="ECO:0000313" key="9">
    <source>
        <dbReference type="Proteomes" id="UP001174936"/>
    </source>
</evidence>
<gene>
    <name evidence="8" type="ORF">B0T16DRAFT_399619</name>
</gene>
<evidence type="ECO:0000313" key="8">
    <source>
        <dbReference type="EMBL" id="KAK0656535.1"/>
    </source>
</evidence>
<sequence>MICRSCLRRAAGTALPRPIVSRATFTSVRVHNAAPTPAAAAPATLTPLIDGAAAAAAAPAAEPLSSCPAGTVLKGLNYVKGQTDPVALPDNQYPAWLWNCLEVQKKTDTAADAEAGDEFSKSRKQRRLAAKRKEQAEAKLLASGNLEALVPKVPLPAQSINLPGAGQGKLEDVLAAASKREELRKALRKDRKAKIKESNYLKTM</sequence>
<protein>
    <recommendedName>
        <fullName evidence="7">Large ribosomal subunit protein mL54</fullName>
    </recommendedName>
</protein>
<evidence type="ECO:0000256" key="4">
    <source>
        <dbReference type="ARBA" id="ARBA00023128"/>
    </source>
</evidence>
<dbReference type="Proteomes" id="UP001174936">
    <property type="component" value="Unassembled WGS sequence"/>
</dbReference>
<evidence type="ECO:0000256" key="3">
    <source>
        <dbReference type="ARBA" id="ARBA00022980"/>
    </source>
</evidence>
<evidence type="ECO:0000256" key="5">
    <source>
        <dbReference type="ARBA" id="ARBA00023274"/>
    </source>
</evidence>
<accession>A0AA39YSB5</accession>
<comment type="similarity">
    <text evidence="6">Belongs to the mitochondrion-specific ribosomal protein mL54 family.</text>
</comment>
<dbReference type="Pfam" id="PF08561">
    <property type="entry name" value="Ribosomal_L37"/>
    <property type="match status" value="1"/>
</dbReference>
<proteinExistence type="inferred from homology"/>
<evidence type="ECO:0000256" key="7">
    <source>
        <dbReference type="ARBA" id="ARBA00035179"/>
    </source>
</evidence>
<keyword evidence="2" id="KW-0809">Transit peptide</keyword>
<dbReference type="GO" id="GO:0003735">
    <property type="term" value="F:structural constituent of ribosome"/>
    <property type="evidence" value="ECO:0007669"/>
    <property type="project" value="TreeGrafter"/>
</dbReference>